<protein>
    <submittedName>
        <fullName evidence="2">Uncharacterized protein</fullName>
    </submittedName>
</protein>
<evidence type="ECO:0000313" key="2">
    <source>
        <dbReference type="WBParaSite" id="PS1159_v2.g17148.t1"/>
    </source>
</evidence>
<proteinExistence type="predicted"/>
<evidence type="ECO:0000313" key="1">
    <source>
        <dbReference type="Proteomes" id="UP000887580"/>
    </source>
</evidence>
<sequence>KFQRITESGALRLAAIPISVDSTFLNNPEIQNVISAYEPQPMPDTRLIDEGIYDSDERMNEFCSALNEDEKNATIKIITSLKDSTFHGRTLAELRALCFIEESVPEDVTDSILKALEKSHFIFACGIDTIRYVHIRYALEWGLNIDEKVLFVKPWTNDDGTIDYSTFRWMSEMVFATINESPDITIANIKSYFSNVIHPVFIDDIIEFLCKV</sequence>
<reference evidence="2" key="1">
    <citation type="submission" date="2022-11" db="UniProtKB">
        <authorList>
            <consortium name="WormBaseParasite"/>
        </authorList>
    </citation>
    <scope>IDENTIFICATION</scope>
</reference>
<dbReference type="WBParaSite" id="PS1159_v2.g17148.t1">
    <property type="protein sequence ID" value="PS1159_v2.g17148.t1"/>
    <property type="gene ID" value="PS1159_v2.g17148"/>
</dbReference>
<organism evidence="1 2">
    <name type="scientific">Panagrolaimus sp. PS1159</name>
    <dbReference type="NCBI Taxonomy" id="55785"/>
    <lineage>
        <taxon>Eukaryota</taxon>
        <taxon>Metazoa</taxon>
        <taxon>Ecdysozoa</taxon>
        <taxon>Nematoda</taxon>
        <taxon>Chromadorea</taxon>
        <taxon>Rhabditida</taxon>
        <taxon>Tylenchina</taxon>
        <taxon>Panagrolaimomorpha</taxon>
        <taxon>Panagrolaimoidea</taxon>
        <taxon>Panagrolaimidae</taxon>
        <taxon>Panagrolaimus</taxon>
    </lineage>
</organism>
<name>A0AC35FIE5_9BILA</name>
<accession>A0AC35FIE5</accession>
<dbReference type="Proteomes" id="UP000887580">
    <property type="component" value="Unplaced"/>
</dbReference>